<organism evidence="2 3">
    <name type="scientific">Bacteroides uniformis</name>
    <dbReference type="NCBI Taxonomy" id="820"/>
    <lineage>
        <taxon>Bacteria</taxon>
        <taxon>Pseudomonadati</taxon>
        <taxon>Bacteroidota</taxon>
        <taxon>Bacteroidia</taxon>
        <taxon>Bacteroidales</taxon>
        <taxon>Bacteroidaceae</taxon>
        <taxon>Bacteroides</taxon>
    </lineage>
</organism>
<dbReference type="RefSeq" id="WP_117749574.1">
    <property type="nucleotide sequence ID" value="NZ_QSTL01000013.1"/>
</dbReference>
<evidence type="ECO:0000313" key="2">
    <source>
        <dbReference type="EMBL" id="RGM53972.1"/>
    </source>
</evidence>
<feature type="transmembrane region" description="Helical" evidence="1">
    <location>
        <begin position="92"/>
        <end position="114"/>
    </location>
</feature>
<name>A0A3E4XHT4_BACUN</name>
<keyword evidence="1" id="KW-0812">Transmembrane</keyword>
<reference evidence="2 3" key="1">
    <citation type="submission" date="2018-08" db="EMBL/GenBank/DDBJ databases">
        <title>A genome reference for cultivated species of the human gut microbiota.</title>
        <authorList>
            <person name="Zou Y."/>
            <person name="Xue W."/>
            <person name="Luo G."/>
        </authorList>
    </citation>
    <scope>NUCLEOTIDE SEQUENCE [LARGE SCALE GENOMIC DNA]</scope>
    <source>
        <strain evidence="2 3">OM07-9</strain>
    </source>
</reference>
<accession>A0A3E4XHT4</accession>
<gene>
    <name evidence="2" type="ORF">DXC07_13685</name>
</gene>
<dbReference type="AlphaFoldDB" id="A0A3E4XHT4"/>
<feature type="transmembrane region" description="Helical" evidence="1">
    <location>
        <begin position="5"/>
        <end position="23"/>
    </location>
</feature>
<comment type="caution">
    <text evidence="2">The sequence shown here is derived from an EMBL/GenBank/DDBJ whole genome shotgun (WGS) entry which is preliminary data.</text>
</comment>
<sequence>MIIIIIAIVFWSIAGLFLFNALYKRTNHYNNQLIDVRKYWDMTKFPKDLQVVNLGSNHPKFGFDYSESGVKGLNCAVGPQTFEYDFAILRKIIPYLAPGAFVIIPVCLLKFFLYRQKSRSIHAKYYTFLPKEDIVDYNKKEEFKLIKFPLFFNPRLLRFVFRDIKKDTRLELTENPMKDAVTLEKDVDFWINCWNSEFDITLPTPILSQENEYEIQQNIKILKEMLIYCTLRRLKPVIAILPVTEHLSSRFTEYFIQTHIFHYINEANVVEAPMLNYLKDERFTSPELYINSFFMNKRGRKKITMEIIGELIKA</sequence>
<protein>
    <submittedName>
        <fullName evidence="2">Uncharacterized protein</fullName>
    </submittedName>
</protein>
<keyword evidence="1" id="KW-0472">Membrane</keyword>
<evidence type="ECO:0000256" key="1">
    <source>
        <dbReference type="SAM" id="Phobius"/>
    </source>
</evidence>
<dbReference type="Proteomes" id="UP000261295">
    <property type="component" value="Unassembled WGS sequence"/>
</dbReference>
<evidence type="ECO:0000313" key="3">
    <source>
        <dbReference type="Proteomes" id="UP000261295"/>
    </source>
</evidence>
<dbReference type="EMBL" id="QSTL01000013">
    <property type="protein sequence ID" value="RGM53972.1"/>
    <property type="molecule type" value="Genomic_DNA"/>
</dbReference>
<proteinExistence type="predicted"/>
<keyword evidence="1" id="KW-1133">Transmembrane helix</keyword>